<gene>
    <name evidence="2" type="ORF">BU26DRAFT_522567</name>
</gene>
<sequence>MAPPLLRLPGELRNTIYEYALTEPRGIYYCEDKNGVGRLCLGSDVKSTDCGKQYSTEEDRQRIDPDGCATKRQKSPSSGWTDRPAIQTPGWSASAAT</sequence>
<accession>A0A6A6I3R8</accession>
<dbReference type="AlphaFoldDB" id="A0A6A6I3R8"/>
<protein>
    <submittedName>
        <fullName evidence="2">Uncharacterized protein</fullName>
    </submittedName>
</protein>
<evidence type="ECO:0000313" key="3">
    <source>
        <dbReference type="Proteomes" id="UP000800094"/>
    </source>
</evidence>
<organism evidence="2 3">
    <name type="scientific">Trematosphaeria pertusa</name>
    <dbReference type="NCBI Taxonomy" id="390896"/>
    <lineage>
        <taxon>Eukaryota</taxon>
        <taxon>Fungi</taxon>
        <taxon>Dikarya</taxon>
        <taxon>Ascomycota</taxon>
        <taxon>Pezizomycotina</taxon>
        <taxon>Dothideomycetes</taxon>
        <taxon>Pleosporomycetidae</taxon>
        <taxon>Pleosporales</taxon>
        <taxon>Massarineae</taxon>
        <taxon>Trematosphaeriaceae</taxon>
        <taxon>Trematosphaeria</taxon>
    </lineage>
</organism>
<feature type="region of interest" description="Disordered" evidence="1">
    <location>
        <begin position="48"/>
        <end position="97"/>
    </location>
</feature>
<dbReference type="RefSeq" id="XP_033679823.1">
    <property type="nucleotide sequence ID" value="XM_033829817.1"/>
</dbReference>
<dbReference type="OrthoDB" id="3668237at2759"/>
<reference evidence="2" key="1">
    <citation type="journal article" date="2020" name="Stud. Mycol.">
        <title>101 Dothideomycetes genomes: a test case for predicting lifestyles and emergence of pathogens.</title>
        <authorList>
            <person name="Haridas S."/>
            <person name="Albert R."/>
            <person name="Binder M."/>
            <person name="Bloem J."/>
            <person name="Labutti K."/>
            <person name="Salamov A."/>
            <person name="Andreopoulos B."/>
            <person name="Baker S."/>
            <person name="Barry K."/>
            <person name="Bills G."/>
            <person name="Bluhm B."/>
            <person name="Cannon C."/>
            <person name="Castanera R."/>
            <person name="Culley D."/>
            <person name="Daum C."/>
            <person name="Ezra D."/>
            <person name="Gonzalez J."/>
            <person name="Henrissat B."/>
            <person name="Kuo A."/>
            <person name="Liang C."/>
            <person name="Lipzen A."/>
            <person name="Lutzoni F."/>
            <person name="Magnuson J."/>
            <person name="Mondo S."/>
            <person name="Nolan M."/>
            <person name="Ohm R."/>
            <person name="Pangilinan J."/>
            <person name="Park H.-J."/>
            <person name="Ramirez L."/>
            <person name="Alfaro M."/>
            <person name="Sun H."/>
            <person name="Tritt A."/>
            <person name="Yoshinaga Y."/>
            <person name="Zwiers L.-H."/>
            <person name="Turgeon B."/>
            <person name="Goodwin S."/>
            <person name="Spatafora J."/>
            <person name="Crous P."/>
            <person name="Grigoriev I."/>
        </authorList>
    </citation>
    <scope>NUCLEOTIDE SEQUENCE</scope>
    <source>
        <strain evidence="2">CBS 122368</strain>
    </source>
</reference>
<dbReference type="EMBL" id="ML987202">
    <property type="protein sequence ID" value="KAF2244819.1"/>
    <property type="molecule type" value="Genomic_DNA"/>
</dbReference>
<keyword evidence="3" id="KW-1185">Reference proteome</keyword>
<dbReference type="Proteomes" id="UP000800094">
    <property type="component" value="Unassembled WGS sequence"/>
</dbReference>
<evidence type="ECO:0000256" key="1">
    <source>
        <dbReference type="SAM" id="MobiDB-lite"/>
    </source>
</evidence>
<proteinExistence type="predicted"/>
<dbReference type="GeneID" id="54583147"/>
<name>A0A6A6I3R8_9PLEO</name>
<feature type="compositionally biased region" description="Basic and acidic residues" evidence="1">
    <location>
        <begin position="55"/>
        <end position="65"/>
    </location>
</feature>
<evidence type="ECO:0000313" key="2">
    <source>
        <dbReference type="EMBL" id="KAF2244819.1"/>
    </source>
</evidence>